<evidence type="ECO:0000313" key="1">
    <source>
        <dbReference type="EnsemblPlants" id="TuG1812G0700001082.01.T01.cds244797"/>
    </source>
</evidence>
<dbReference type="InterPro" id="IPR059179">
    <property type="entry name" value="MLKL-like_MCAfunc"/>
</dbReference>
<dbReference type="PANTHER" id="PTHR35832">
    <property type="entry name" value="OS12G0248400 PROTEIN-RELATED"/>
    <property type="match status" value="1"/>
</dbReference>
<dbReference type="CDD" id="cd21037">
    <property type="entry name" value="MLKL_NTD"/>
    <property type="match status" value="1"/>
</dbReference>
<accession>A0A8R7QZK9</accession>
<reference evidence="1" key="3">
    <citation type="submission" date="2022-06" db="UniProtKB">
        <authorList>
            <consortium name="EnsemblPlants"/>
        </authorList>
    </citation>
    <scope>IDENTIFICATION</scope>
</reference>
<dbReference type="Proteomes" id="UP000015106">
    <property type="component" value="Chromosome 7"/>
</dbReference>
<sequence>MEVVSAIVKVVEEIVKAVETNRQNSESCLDLASRARAVGDIIHHLDDSTASTRSSGSGHTVMIREPSLKRLKAALDDALKLVKSQQPSGFLGDHVNRLITSGTTAARFQRVEARITAYVTDVGLAEQFAARHRARRANRGTVSAPPPRGAR</sequence>
<dbReference type="AlphaFoldDB" id="A0A8R7QZK9"/>
<reference evidence="2" key="1">
    <citation type="journal article" date="2013" name="Nature">
        <title>Draft genome of the wheat A-genome progenitor Triticum urartu.</title>
        <authorList>
            <person name="Ling H.Q."/>
            <person name="Zhao S."/>
            <person name="Liu D."/>
            <person name="Wang J."/>
            <person name="Sun H."/>
            <person name="Zhang C."/>
            <person name="Fan H."/>
            <person name="Li D."/>
            <person name="Dong L."/>
            <person name="Tao Y."/>
            <person name="Gao C."/>
            <person name="Wu H."/>
            <person name="Li Y."/>
            <person name="Cui Y."/>
            <person name="Guo X."/>
            <person name="Zheng S."/>
            <person name="Wang B."/>
            <person name="Yu K."/>
            <person name="Liang Q."/>
            <person name="Yang W."/>
            <person name="Lou X."/>
            <person name="Chen J."/>
            <person name="Feng M."/>
            <person name="Jian J."/>
            <person name="Zhang X."/>
            <person name="Luo G."/>
            <person name="Jiang Y."/>
            <person name="Liu J."/>
            <person name="Wang Z."/>
            <person name="Sha Y."/>
            <person name="Zhang B."/>
            <person name="Wu H."/>
            <person name="Tang D."/>
            <person name="Shen Q."/>
            <person name="Xue P."/>
            <person name="Zou S."/>
            <person name="Wang X."/>
            <person name="Liu X."/>
            <person name="Wang F."/>
            <person name="Yang Y."/>
            <person name="An X."/>
            <person name="Dong Z."/>
            <person name="Zhang K."/>
            <person name="Zhang X."/>
            <person name="Luo M.C."/>
            <person name="Dvorak J."/>
            <person name="Tong Y."/>
            <person name="Wang J."/>
            <person name="Yang H."/>
            <person name="Li Z."/>
            <person name="Wang D."/>
            <person name="Zhang A."/>
            <person name="Wang J."/>
        </authorList>
    </citation>
    <scope>NUCLEOTIDE SEQUENCE</scope>
    <source>
        <strain evidence="2">cv. G1812</strain>
    </source>
</reference>
<dbReference type="GO" id="GO:0007166">
    <property type="term" value="P:cell surface receptor signaling pathway"/>
    <property type="evidence" value="ECO:0007669"/>
    <property type="project" value="InterPro"/>
</dbReference>
<dbReference type="InterPro" id="IPR036537">
    <property type="entry name" value="Adaptor_Cbl_N_dom_sf"/>
</dbReference>
<dbReference type="Gramene" id="TuG1812G0700001082.01.T01">
    <property type="protein sequence ID" value="TuG1812G0700001082.01.T01.cds244797"/>
    <property type="gene ID" value="TuG1812G0700001082.01"/>
</dbReference>
<dbReference type="Gene3D" id="1.20.930.20">
    <property type="entry name" value="Adaptor protein Cbl, N-terminal domain"/>
    <property type="match status" value="1"/>
</dbReference>
<protein>
    <submittedName>
        <fullName evidence="1">Uncharacterized protein</fullName>
    </submittedName>
</protein>
<reference evidence="1" key="2">
    <citation type="submission" date="2018-03" db="EMBL/GenBank/DDBJ databases">
        <title>The Triticum urartu genome reveals the dynamic nature of wheat genome evolution.</title>
        <authorList>
            <person name="Ling H."/>
            <person name="Ma B."/>
            <person name="Shi X."/>
            <person name="Liu H."/>
            <person name="Dong L."/>
            <person name="Sun H."/>
            <person name="Cao Y."/>
            <person name="Gao Q."/>
            <person name="Zheng S."/>
            <person name="Li Y."/>
            <person name="Yu Y."/>
            <person name="Du H."/>
            <person name="Qi M."/>
            <person name="Li Y."/>
            <person name="Yu H."/>
            <person name="Cui Y."/>
            <person name="Wang N."/>
            <person name="Chen C."/>
            <person name="Wu H."/>
            <person name="Zhao Y."/>
            <person name="Zhang J."/>
            <person name="Li Y."/>
            <person name="Zhou W."/>
            <person name="Zhang B."/>
            <person name="Hu W."/>
            <person name="Eijk M."/>
            <person name="Tang J."/>
            <person name="Witsenboer H."/>
            <person name="Zhao S."/>
            <person name="Li Z."/>
            <person name="Zhang A."/>
            <person name="Wang D."/>
            <person name="Liang C."/>
        </authorList>
    </citation>
    <scope>NUCLEOTIDE SEQUENCE [LARGE SCALE GENOMIC DNA]</scope>
    <source>
        <strain evidence="1">cv. G1812</strain>
    </source>
</reference>
<organism evidence="1 2">
    <name type="scientific">Triticum urartu</name>
    <name type="common">Red wild einkorn</name>
    <name type="synonym">Crithodium urartu</name>
    <dbReference type="NCBI Taxonomy" id="4572"/>
    <lineage>
        <taxon>Eukaryota</taxon>
        <taxon>Viridiplantae</taxon>
        <taxon>Streptophyta</taxon>
        <taxon>Embryophyta</taxon>
        <taxon>Tracheophyta</taxon>
        <taxon>Spermatophyta</taxon>
        <taxon>Magnoliopsida</taxon>
        <taxon>Liliopsida</taxon>
        <taxon>Poales</taxon>
        <taxon>Poaceae</taxon>
        <taxon>BOP clade</taxon>
        <taxon>Pooideae</taxon>
        <taxon>Triticodae</taxon>
        <taxon>Triticeae</taxon>
        <taxon>Triticinae</taxon>
        <taxon>Triticum</taxon>
    </lineage>
</organism>
<dbReference type="PANTHER" id="PTHR35832:SF6">
    <property type="entry name" value="EXPRESSED PROTEIN"/>
    <property type="match status" value="1"/>
</dbReference>
<keyword evidence="2" id="KW-1185">Reference proteome</keyword>
<dbReference type="EnsemblPlants" id="TuG1812G0700001082.01.T01">
    <property type="protein sequence ID" value="TuG1812G0700001082.01.T01.cds244797"/>
    <property type="gene ID" value="TuG1812G0700001082.01"/>
</dbReference>
<evidence type="ECO:0000313" key="2">
    <source>
        <dbReference type="Proteomes" id="UP000015106"/>
    </source>
</evidence>
<name>A0A8R7QZK9_TRIUA</name>
<proteinExistence type="predicted"/>